<reference evidence="3" key="1">
    <citation type="submission" date="2020-03" db="EMBL/GenBank/DDBJ databases">
        <title>Roseovarius gahaiensis sp. nov., isolated from Gahai Saline Lake, China.</title>
        <authorList>
            <person name="Sun X."/>
        </authorList>
    </citation>
    <scope>NUCLEOTIDE SEQUENCE</scope>
    <source>
        <strain evidence="3">GH877</strain>
    </source>
</reference>
<dbReference type="Proteomes" id="UP000639775">
    <property type="component" value="Unassembled WGS sequence"/>
</dbReference>
<dbReference type="InterPro" id="IPR002104">
    <property type="entry name" value="Integrase_catalytic"/>
</dbReference>
<dbReference type="AlphaFoldDB" id="A0A967EF22"/>
<protein>
    <submittedName>
        <fullName evidence="3">Tyrosine-type recombinase/integrase</fullName>
    </submittedName>
</protein>
<dbReference type="GO" id="GO:0006310">
    <property type="term" value="P:DNA recombination"/>
    <property type="evidence" value="ECO:0007669"/>
    <property type="project" value="UniProtKB-KW"/>
</dbReference>
<sequence length="578" mass="63999">MPFDPFTQSASISENCNETQVESLADVLSWIDDGGSDLETDTRLDYSRAVKLVGKRLRKPLSSIPASTVAFRAEFPDAEYSLLWGKSFNAFKRWKGKVCAAINGATGAIAAKAERRARDDDWRTLIDVLSDIAARTPPEDALFHEKEIIGVTALADAARRADVPGPRHIPGCVHDILAEAADSGQRKAIIDALHLCDRIRTLRDNRLGQLLPDDPIAYSPVEVAQIEIPDHLLAELDIWIDLATRGEWSLTKKAYGKGIARKPYQDATRKVIRTAHQGGGINLAEIQTIASAFSDSVLTQVVRIWRKEHEAGERGTVAPRTAKNYLDAVKCFLERNGECTDLVRNILATDDWIQSGEAGRGMPERAKRLCRRVVTDMPTRLAFLSLHISYRDAAEDCLKMAEADPKTRSHALLMARLLGTCAAFAALETDAVPARVGNALACPYRGRGAWLELGHGRKQHGHLHVPASETKNGKAINAPIRADSRLRGLETLRWYEEKIRPLFPYHAESDYFFPAVQTAGEPLSYATLLKWWKKTIGNFGFPGMNPHMFRHGQASILVANNPGDWQTVSARLGDTEFT</sequence>
<accession>A0A967EF22</accession>
<dbReference type="InterPro" id="IPR013762">
    <property type="entry name" value="Integrase-like_cat_sf"/>
</dbReference>
<keyword evidence="4" id="KW-1185">Reference proteome</keyword>
<dbReference type="InterPro" id="IPR011010">
    <property type="entry name" value="DNA_brk_join_enz"/>
</dbReference>
<name>A0A967EF22_9RHOB</name>
<dbReference type="SUPFAM" id="SSF56349">
    <property type="entry name" value="DNA breaking-rejoining enzymes"/>
    <property type="match status" value="1"/>
</dbReference>
<feature type="domain" description="Tyr recombinase" evidence="2">
    <location>
        <begin position="403"/>
        <end position="578"/>
    </location>
</feature>
<dbReference type="RefSeq" id="WP_167196978.1">
    <property type="nucleotide sequence ID" value="NZ_JAAORB010000020.1"/>
</dbReference>
<comment type="caution">
    <text evidence="3">The sequence shown here is derived from an EMBL/GenBank/DDBJ whole genome shotgun (WGS) entry which is preliminary data.</text>
</comment>
<dbReference type="PROSITE" id="PS51898">
    <property type="entry name" value="TYR_RECOMBINASE"/>
    <property type="match status" value="1"/>
</dbReference>
<evidence type="ECO:0000256" key="1">
    <source>
        <dbReference type="ARBA" id="ARBA00023172"/>
    </source>
</evidence>
<dbReference type="GO" id="GO:0003677">
    <property type="term" value="F:DNA binding"/>
    <property type="evidence" value="ECO:0007669"/>
    <property type="project" value="InterPro"/>
</dbReference>
<gene>
    <name evidence="3" type="ORF">HAT86_10455</name>
</gene>
<feature type="non-terminal residue" evidence="3">
    <location>
        <position position="578"/>
    </location>
</feature>
<proteinExistence type="predicted"/>
<organism evidence="3 4">
    <name type="scientific">Roseovarius gahaiensis</name>
    <dbReference type="NCBI Taxonomy" id="2716691"/>
    <lineage>
        <taxon>Bacteria</taxon>
        <taxon>Pseudomonadati</taxon>
        <taxon>Pseudomonadota</taxon>
        <taxon>Alphaproteobacteria</taxon>
        <taxon>Rhodobacterales</taxon>
        <taxon>Roseobacteraceae</taxon>
        <taxon>Roseovarius</taxon>
    </lineage>
</organism>
<evidence type="ECO:0000313" key="3">
    <source>
        <dbReference type="EMBL" id="NHQ74883.1"/>
    </source>
</evidence>
<evidence type="ECO:0000259" key="2">
    <source>
        <dbReference type="PROSITE" id="PS51898"/>
    </source>
</evidence>
<keyword evidence="1" id="KW-0233">DNA recombination</keyword>
<dbReference type="GO" id="GO:0015074">
    <property type="term" value="P:DNA integration"/>
    <property type="evidence" value="ECO:0007669"/>
    <property type="project" value="InterPro"/>
</dbReference>
<dbReference type="Gene3D" id="1.10.443.10">
    <property type="entry name" value="Intergrase catalytic core"/>
    <property type="match status" value="1"/>
</dbReference>
<dbReference type="EMBL" id="JAAORB010000020">
    <property type="protein sequence ID" value="NHQ74883.1"/>
    <property type="molecule type" value="Genomic_DNA"/>
</dbReference>
<evidence type="ECO:0000313" key="4">
    <source>
        <dbReference type="Proteomes" id="UP000639775"/>
    </source>
</evidence>